<keyword evidence="1" id="KW-0732">Signal</keyword>
<evidence type="ECO:0000313" key="2">
    <source>
        <dbReference type="EMBL" id="OIW29296.1"/>
    </source>
</evidence>
<gene>
    <name evidence="2" type="ORF">CONLIGDRAFT_414078</name>
</gene>
<sequence>MLRSMKLAWSTLGFLLAASVAQGQCNATGIDYTDGGQYVIDAGSTKNFSFATIFSGCDAYSTIPILYDPDGEAHACSDLNMAVSGIQQISFCDLTFSQITTGNWSITIIGSNFTLERDFYLVAGPVETVTYTVTPTVIVGYTTTPIASSKILGAENVAR</sequence>
<proteinExistence type="predicted"/>
<dbReference type="Proteomes" id="UP000182658">
    <property type="component" value="Unassembled WGS sequence"/>
</dbReference>
<organism evidence="2 3">
    <name type="scientific">Coniochaeta ligniaria NRRL 30616</name>
    <dbReference type="NCBI Taxonomy" id="1408157"/>
    <lineage>
        <taxon>Eukaryota</taxon>
        <taxon>Fungi</taxon>
        <taxon>Dikarya</taxon>
        <taxon>Ascomycota</taxon>
        <taxon>Pezizomycotina</taxon>
        <taxon>Sordariomycetes</taxon>
        <taxon>Sordariomycetidae</taxon>
        <taxon>Coniochaetales</taxon>
        <taxon>Coniochaetaceae</taxon>
        <taxon>Coniochaeta</taxon>
    </lineage>
</organism>
<reference evidence="2 3" key="1">
    <citation type="submission" date="2016-10" db="EMBL/GenBank/DDBJ databases">
        <title>Draft genome sequence of Coniochaeta ligniaria NRRL30616, a lignocellulolytic fungus for bioabatement of inhibitors in plant biomass hydrolysates.</title>
        <authorList>
            <consortium name="DOE Joint Genome Institute"/>
            <person name="Jimenez D.J."/>
            <person name="Hector R.E."/>
            <person name="Riley R."/>
            <person name="Sun H."/>
            <person name="Grigoriev I.V."/>
            <person name="Van Elsas J.D."/>
            <person name="Nichols N.N."/>
        </authorList>
    </citation>
    <scope>NUCLEOTIDE SEQUENCE [LARGE SCALE GENOMIC DNA]</scope>
    <source>
        <strain evidence="2 3">NRRL 30616</strain>
    </source>
</reference>
<evidence type="ECO:0000313" key="3">
    <source>
        <dbReference type="Proteomes" id="UP000182658"/>
    </source>
</evidence>
<keyword evidence="3" id="KW-1185">Reference proteome</keyword>
<dbReference type="InParanoid" id="A0A1J7JHR7"/>
<feature type="chain" id="PRO_5012859983" evidence="1">
    <location>
        <begin position="24"/>
        <end position="159"/>
    </location>
</feature>
<dbReference type="OrthoDB" id="3937708at2759"/>
<dbReference type="STRING" id="1408157.A0A1J7JHR7"/>
<accession>A0A1J7JHR7</accession>
<feature type="signal peptide" evidence="1">
    <location>
        <begin position="1"/>
        <end position="23"/>
    </location>
</feature>
<name>A0A1J7JHR7_9PEZI</name>
<dbReference type="EMBL" id="KV875098">
    <property type="protein sequence ID" value="OIW29296.1"/>
    <property type="molecule type" value="Genomic_DNA"/>
</dbReference>
<protein>
    <submittedName>
        <fullName evidence="2">Uncharacterized protein</fullName>
    </submittedName>
</protein>
<evidence type="ECO:0000256" key="1">
    <source>
        <dbReference type="SAM" id="SignalP"/>
    </source>
</evidence>
<dbReference type="AlphaFoldDB" id="A0A1J7JHR7"/>